<dbReference type="InterPro" id="IPR013087">
    <property type="entry name" value="Znf_C2H2_type"/>
</dbReference>
<dbReference type="PROSITE" id="PS50157">
    <property type="entry name" value="ZINC_FINGER_C2H2_2"/>
    <property type="match status" value="1"/>
</dbReference>
<dbReference type="EMBL" id="JAATWM020000052">
    <property type="protein sequence ID" value="KAF9870614.1"/>
    <property type="molecule type" value="Genomic_DNA"/>
</dbReference>
<feature type="domain" description="C2H2-type" evidence="4">
    <location>
        <begin position="343"/>
        <end position="370"/>
    </location>
</feature>
<dbReference type="Proteomes" id="UP000781932">
    <property type="component" value="Unassembled WGS sequence"/>
</dbReference>
<feature type="chain" id="PRO_5040213623" description="C2H2-type domain-containing protein" evidence="3">
    <location>
        <begin position="31"/>
        <end position="392"/>
    </location>
</feature>
<feature type="compositionally biased region" description="Basic and acidic residues" evidence="2">
    <location>
        <begin position="52"/>
        <end position="77"/>
    </location>
</feature>
<keyword evidence="1" id="KW-0863">Zinc-finger</keyword>
<keyword evidence="1" id="KW-0862">Zinc</keyword>
<organism evidence="5 6">
    <name type="scientific">Colletotrichum karsti</name>
    <dbReference type="NCBI Taxonomy" id="1095194"/>
    <lineage>
        <taxon>Eukaryota</taxon>
        <taxon>Fungi</taxon>
        <taxon>Dikarya</taxon>
        <taxon>Ascomycota</taxon>
        <taxon>Pezizomycotina</taxon>
        <taxon>Sordariomycetes</taxon>
        <taxon>Hypocreomycetidae</taxon>
        <taxon>Glomerellales</taxon>
        <taxon>Glomerellaceae</taxon>
        <taxon>Colletotrichum</taxon>
        <taxon>Colletotrichum boninense species complex</taxon>
    </lineage>
</organism>
<evidence type="ECO:0000256" key="1">
    <source>
        <dbReference type="PROSITE-ProRule" id="PRU00042"/>
    </source>
</evidence>
<name>A0A9P6LD29_9PEZI</name>
<evidence type="ECO:0000256" key="2">
    <source>
        <dbReference type="SAM" id="MobiDB-lite"/>
    </source>
</evidence>
<accession>A0A9P6LD29</accession>
<reference evidence="5" key="2">
    <citation type="submission" date="2020-11" db="EMBL/GenBank/DDBJ databases">
        <title>Whole genome sequencing of Colletotrichum sp.</title>
        <authorList>
            <person name="Li H."/>
        </authorList>
    </citation>
    <scope>NUCLEOTIDE SEQUENCE</scope>
    <source>
        <strain evidence="5">CkLH20</strain>
    </source>
</reference>
<evidence type="ECO:0000256" key="3">
    <source>
        <dbReference type="SAM" id="SignalP"/>
    </source>
</evidence>
<evidence type="ECO:0000313" key="5">
    <source>
        <dbReference type="EMBL" id="KAF9870614.1"/>
    </source>
</evidence>
<dbReference type="GeneID" id="62167708"/>
<dbReference type="GO" id="GO:0008270">
    <property type="term" value="F:zinc ion binding"/>
    <property type="evidence" value="ECO:0007669"/>
    <property type="project" value="UniProtKB-KW"/>
</dbReference>
<feature type="compositionally biased region" description="Low complexity" evidence="2">
    <location>
        <begin position="209"/>
        <end position="235"/>
    </location>
</feature>
<proteinExistence type="predicted"/>
<evidence type="ECO:0000313" key="6">
    <source>
        <dbReference type="Proteomes" id="UP000781932"/>
    </source>
</evidence>
<dbReference type="AlphaFoldDB" id="A0A9P6LD29"/>
<sequence length="392" mass="42628">MDPTGMFSSRFCSICLGVLLWTASSWKAESLSRVSFGHRVLQIMANQNLEQEEMRRQQEMHRQEETRRQEEMRRQDQQRLAGPSYLSSLEQTYPPSFLNRASNGDNHDIMQSTAEVSSGAISAGVSAEYDHNDGDQSRIPEFVADPVFLRLMDDFEANAAAAAGNTPTVGLGYSQGPTMTPIESVYPNFSPSPTFTPTMASAPAQAYPQASTQASAQTHAIAEAPAEAPAETQAPAPAPFQGAYPHFNPSPTVAPTMAAPRAHAPPQVPTQFSAQVPTQVPAQIPAQIPAQVPPQAANPFANQPAAVPQAPIGPPPGVVYALPQIPYAAPASTYVDDRDRTRFPCNRCPAERSRRDEIRRHIRTHYAQYYPGVVLPLDLLQAQAAIDFPTRT</sequence>
<feature type="region of interest" description="Disordered" evidence="2">
    <location>
        <begin position="51"/>
        <end position="80"/>
    </location>
</feature>
<protein>
    <recommendedName>
        <fullName evidence="4">C2H2-type domain-containing protein</fullName>
    </recommendedName>
</protein>
<keyword evidence="3" id="KW-0732">Signal</keyword>
<keyword evidence="1" id="KW-0479">Metal-binding</keyword>
<feature type="region of interest" description="Disordered" evidence="2">
    <location>
        <begin position="209"/>
        <end position="269"/>
    </location>
</feature>
<gene>
    <name evidence="5" type="ORF">CkaCkLH20_11920</name>
</gene>
<keyword evidence="6" id="KW-1185">Reference proteome</keyword>
<feature type="signal peptide" evidence="3">
    <location>
        <begin position="1"/>
        <end position="30"/>
    </location>
</feature>
<comment type="caution">
    <text evidence="5">The sequence shown here is derived from an EMBL/GenBank/DDBJ whole genome shotgun (WGS) entry which is preliminary data.</text>
</comment>
<reference evidence="5" key="1">
    <citation type="submission" date="2020-03" db="EMBL/GenBank/DDBJ databases">
        <authorList>
            <person name="He L."/>
        </authorList>
    </citation>
    <scope>NUCLEOTIDE SEQUENCE</scope>
    <source>
        <strain evidence="5">CkLH20</strain>
    </source>
</reference>
<evidence type="ECO:0000259" key="4">
    <source>
        <dbReference type="PROSITE" id="PS50157"/>
    </source>
</evidence>
<dbReference type="RefSeq" id="XP_038740075.1">
    <property type="nucleotide sequence ID" value="XM_038894634.1"/>
</dbReference>